<evidence type="ECO:0000313" key="3">
    <source>
        <dbReference type="EMBL" id="CAD9402497.1"/>
    </source>
</evidence>
<evidence type="ECO:0000256" key="1">
    <source>
        <dbReference type="SAM" id="MobiDB-lite"/>
    </source>
</evidence>
<feature type="transmembrane region" description="Helical" evidence="2">
    <location>
        <begin position="71"/>
        <end position="88"/>
    </location>
</feature>
<feature type="transmembrane region" description="Helical" evidence="2">
    <location>
        <begin position="100"/>
        <end position="121"/>
    </location>
</feature>
<dbReference type="EMBL" id="HBGQ01024868">
    <property type="protein sequence ID" value="CAD9402497.1"/>
    <property type="molecule type" value="Transcribed_RNA"/>
</dbReference>
<keyword evidence="2" id="KW-0812">Transmembrane</keyword>
<dbReference type="AlphaFoldDB" id="A0A7S2FM68"/>
<feature type="compositionally biased region" description="Basic and acidic residues" evidence="1">
    <location>
        <begin position="136"/>
        <end position="152"/>
    </location>
</feature>
<reference evidence="3" key="1">
    <citation type="submission" date="2021-01" db="EMBL/GenBank/DDBJ databases">
        <authorList>
            <person name="Corre E."/>
            <person name="Pelletier E."/>
            <person name="Niang G."/>
            <person name="Scheremetjew M."/>
            <person name="Finn R."/>
            <person name="Kale V."/>
            <person name="Holt S."/>
            <person name="Cochrane G."/>
            <person name="Meng A."/>
            <person name="Brown T."/>
            <person name="Cohen L."/>
        </authorList>
    </citation>
    <scope>NUCLEOTIDE SEQUENCE</scope>
    <source>
        <strain evidence="3">CCMP2222</strain>
    </source>
</reference>
<organism evidence="3">
    <name type="scientific">Alexandrium andersonii</name>
    <dbReference type="NCBI Taxonomy" id="327968"/>
    <lineage>
        <taxon>Eukaryota</taxon>
        <taxon>Sar</taxon>
        <taxon>Alveolata</taxon>
        <taxon>Dinophyceae</taxon>
        <taxon>Gonyaulacales</taxon>
        <taxon>Pyrocystaceae</taxon>
        <taxon>Alexandrium</taxon>
    </lineage>
</organism>
<gene>
    <name evidence="3" type="ORF">AAND1436_LOCUS12275</name>
</gene>
<sequence length="152" mass="15826">MAQVASGRQAARCPHIAARHLRAAAMAAPGGNADPDRGAGGSGEDSAEQQPSIWEVLDELIGMDRASLTRALGVVLSILLLIGGFLVYREVSLGRTQLALLYGGFLLLVFGLIGSIAFVLAETTRLEANAPQATSSEDKANGRGVGLREKAE</sequence>
<name>A0A7S2FM68_9DINO</name>
<feature type="region of interest" description="Disordered" evidence="1">
    <location>
        <begin position="28"/>
        <end position="49"/>
    </location>
</feature>
<evidence type="ECO:0000256" key="2">
    <source>
        <dbReference type="SAM" id="Phobius"/>
    </source>
</evidence>
<proteinExistence type="predicted"/>
<keyword evidence="2" id="KW-1133">Transmembrane helix</keyword>
<accession>A0A7S2FM68</accession>
<feature type="region of interest" description="Disordered" evidence="1">
    <location>
        <begin position="129"/>
        <end position="152"/>
    </location>
</feature>
<protein>
    <submittedName>
        <fullName evidence="3">Uncharacterized protein</fullName>
    </submittedName>
</protein>
<keyword evidence="2" id="KW-0472">Membrane</keyword>